<evidence type="ECO:0000256" key="1">
    <source>
        <dbReference type="ARBA" id="ARBA00023002"/>
    </source>
</evidence>
<dbReference type="InterPro" id="IPR013149">
    <property type="entry name" value="ADH-like_C"/>
</dbReference>
<reference evidence="4 5" key="1">
    <citation type="submission" date="2016-10" db="EMBL/GenBank/DDBJ databases">
        <authorList>
            <person name="de Groot N.N."/>
        </authorList>
    </citation>
    <scope>NUCLEOTIDE SEQUENCE [LARGE SCALE GENOMIC DNA]</scope>
    <source>
        <strain evidence="4 5">ATCC 35022</strain>
    </source>
</reference>
<dbReference type="STRING" id="665467.SAMN02982931_04528"/>
<dbReference type="Proteomes" id="UP000199071">
    <property type="component" value="Unassembled WGS sequence"/>
</dbReference>
<dbReference type="SUPFAM" id="SSF51735">
    <property type="entry name" value="NAD(P)-binding Rossmann-fold domains"/>
    <property type="match status" value="1"/>
</dbReference>
<dbReference type="InterPro" id="IPR050129">
    <property type="entry name" value="Zn_alcohol_dh"/>
</dbReference>
<dbReference type="Gene3D" id="3.40.50.720">
    <property type="entry name" value="NAD(P)-binding Rossmann-like Domain"/>
    <property type="match status" value="1"/>
</dbReference>
<sequence>MRAIVCTEPGTLERIDIDPPEPKAGMVSVDIKAIGICGTDFHIYKGLHPFLAYPRIMGHELSGVVVEGARSDSLPPGTPVVINPYLSCGTCVACRKGKPNCCATLQVLGVHIDGGMCERVQVPEENLYPAGDLGLRDAAMIEFLAIGAHAVRRSEIAPGSRVLVVGAGPIGIGTALFATLAGGPDGHVAVMDVSSRRLATVADTLGFSETILAGDSALDEVDRLTGGERYDLVFDATGNAKAMERSFDFVASGGTLVMVGVLKASITFDDPEFHRKEMTIRASRNATKEDFETVMNAVAAGKIPMDAINTHRDTLDALPEAMPGWLASDAPPIKAIVTV</sequence>
<dbReference type="InterPro" id="IPR013154">
    <property type="entry name" value="ADH-like_N"/>
</dbReference>
<dbReference type="AlphaFoldDB" id="A0A1G6EHC1"/>
<proteinExistence type="predicted"/>
<evidence type="ECO:0000259" key="3">
    <source>
        <dbReference type="Pfam" id="PF08240"/>
    </source>
</evidence>
<keyword evidence="5" id="KW-1185">Reference proteome</keyword>
<dbReference type="InterPro" id="IPR011032">
    <property type="entry name" value="GroES-like_sf"/>
</dbReference>
<dbReference type="Gene3D" id="3.90.180.10">
    <property type="entry name" value="Medium-chain alcohol dehydrogenases, catalytic domain"/>
    <property type="match status" value="1"/>
</dbReference>
<gene>
    <name evidence="4" type="ORF">SAMN02982931_04528</name>
</gene>
<dbReference type="Pfam" id="PF08240">
    <property type="entry name" value="ADH_N"/>
    <property type="match status" value="1"/>
</dbReference>
<evidence type="ECO:0000259" key="2">
    <source>
        <dbReference type="Pfam" id="PF00107"/>
    </source>
</evidence>
<accession>A0A1G6EHC1</accession>
<dbReference type="InterPro" id="IPR036291">
    <property type="entry name" value="NAD(P)-bd_dom_sf"/>
</dbReference>
<dbReference type="PANTHER" id="PTHR43401:SF3">
    <property type="entry name" value="L-GALACTONATE-5-DEHYDROGENASE"/>
    <property type="match status" value="1"/>
</dbReference>
<evidence type="ECO:0000313" key="4">
    <source>
        <dbReference type="EMBL" id="SDB56873.1"/>
    </source>
</evidence>
<organism evidence="4 5">
    <name type="scientific">Bauldia litoralis</name>
    <dbReference type="NCBI Taxonomy" id="665467"/>
    <lineage>
        <taxon>Bacteria</taxon>
        <taxon>Pseudomonadati</taxon>
        <taxon>Pseudomonadota</taxon>
        <taxon>Alphaproteobacteria</taxon>
        <taxon>Hyphomicrobiales</taxon>
        <taxon>Kaistiaceae</taxon>
        <taxon>Bauldia</taxon>
    </lineage>
</organism>
<dbReference type="GO" id="GO:0016491">
    <property type="term" value="F:oxidoreductase activity"/>
    <property type="evidence" value="ECO:0007669"/>
    <property type="project" value="UniProtKB-KW"/>
</dbReference>
<evidence type="ECO:0000313" key="5">
    <source>
        <dbReference type="Proteomes" id="UP000199071"/>
    </source>
</evidence>
<name>A0A1G6EHC1_9HYPH</name>
<dbReference type="PANTHER" id="PTHR43401">
    <property type="entry name" value="L-THREONINE 3-DEHYDROGENASE"/>
    <property type="match status" value="1"/>
</dbReference>
<dbReference type="Pfam" id="PF00107">
    <property type="entry name" value="ADH_zinc_N"/>
    <property type="match status" value="1"/>
</dbReference>
<feature type="domain" description="Alcohol dehydrogenase-like C-terminal" evidence="2">
    <location>
        <begin position="169"/>
        <end position="299"/>
    </location>
</feature>
<keyword evidence="1" id="KW-0560">Oxidoreductase</keyword>
<dbReference type="CDD" id="cd08261">
    <property type="entry name" value="Zn_ADH7"/>
    <property type="match status" value="1"/>
</dbReference>
<dbReference type="EMBL" id="FMXQ01000012">
    <property type="protein sequence ID" value="SDB56873.1"/>
    <property type="molecule type" value="Genomic_DNA"/>
</dbReference>
<dbReference type="SUPFAM" id="SSF50129">
    <property type="entry name" value="GroES-like"/>
    <property type="match status" value="1"/>
</dbReference>
<feature type="domain" description="Alcohol dehydrogenase-like N-terminal" evidence="3">
    <location>
        <begin position="24"/>
        <end position="130"/>
    </location>
</feature>
<dbReference type="OrthoDB" id="9809185at2"/>
<protein>
    <submittedName>
        <fullName evidence="4">2-desacetyl-2-hydroxyethyl bacteriochlorophyllide A dehydrogenase</fullName>
    </submittedName>
</protein>
<dbReference type="RefSeq" id="WP_090880655.1">
    <property type="nucleotide sequence ID" value="NZ_FMXQ01000012.1"/>
</dbReference>